<evidence type="ECO:0000313" key="2">
    <source>
        <dbReference type="Proteomes" id="UP000635477"/>
    </source>
</evidence>
<dbReference type="OrthoDB" id="414175at2759"/>
<dbReference type="Proteomes" id="UP000635477">
    <property type="component" value="Unassembled WGS sequence"/>
</dbReference>
<gene>
    <name evidence="1" type="ORF">FZEAL_6028</name>
</gene>
<organism evidence="1 2">
    <name type="scientific">Fusarium zealandicum</name>
    <dbReference type="NCBI Taxonomy" id="1053134"/>
    <lineage>
        <taxon>Eukaryota</taxon>
        <taxon>Fungi</taxon>
        <taxon>Dikarya</taxon>
        <taxon>Ascomycota</taxon>
        <taxon>Pezizomycotina</taxon>
        <taxon>Sordariomycetes</taxon>
        <taxon>Hypocreomycetidae</taxon>
        <taxon>Hypocreales</taxon>
        <taxon>Nectriaceae</taxon>
        <taxon>Fusarium</taxon>
        <taxon>Fusarium staphyleae species complex</taxon>
    </lineage>
</organism>
<accession>A0A8H4XK11</accession>
<reference evidence="1" key="2">
    <citation type="submission" date="2020-05" db="EMBL/GenBank/DDBJ databases">
        <authorList>
            <person name="Kim H.-S."/>
            <person name="Proctor R.H."/>
            <person name="Brown D.W."/>
        </authorList>
    </citation>
    <scope>NUCLEOTIDE SEQUENCE</scope>
    <source>
        <strain evidence="1">NRRL 22465</strain>
    </source>
</reference>
<sequence>MFLVSGPPALPSRVFQLLVLIILVVLFFQTERLFWPRAAKVHIDDAEMAINGPIPEEQYLDRLSRQIGLSNYTSWAAWRIRVSEQDSEWTSVTNIDADFHSTKPKVVDLREPVRGDLLARQELNVPVPGGPLPGQVDASDFLFAVSTSYERVVRDEYAVVRDWSRWMTGGNQHGNGASFLLVLDQGSGHEVKKLDEVLHHFGIDAHVTASTAPMSASKRYFSMIEAIKPVSATLTRKGQRKKWFGILDEEIFLPNLSYLQERLFAYNSERELYIGLPSERGDWAIGEGFMTTYGGGAVFLTRSAISHVPQLPCFSNAADDPADKKSWDSLLQECLAEHTSMRMHIIPSFYSPSVNDEYSSREDSYETGVQPLALHHYEERHQLTPSRAHLVTDICGEACFLQRYRFRDNWVLVNGYTITEYPDGMSLADMPVSAVGRTSEARRKSVIGPVTIDDDTADRKMLFWTGRRNVWRLMDSAISKEGDVWQAYVKRGAVEDTTLHKRSGVGMVDTTDSVIVLIWGSAASAVS</sequence>
<name>A0A8H4XK11_9HYPO</name>
<protein>
    <recommendedName>
        <fullName evidence="3">Glycosyltransferase family 31 protein</fullName>
    </recommendedName>
</protein>
<dbReference type="Gene3D" id="3.90.550.50">
    <property type="match status" value="1"/>
</dbReference>
<evidence type="ECO:0000313" key="1">
    <source>
        <dbReference type="EMBL" id="KAF4977464.1"/>
    </source>
</evidence>
<reference evidence="1" key="1">
    <citation type="journal article" date="2020" name="BMC Genomics">
        <title>Correction to: Identification and distribution of gene clusters required for synthesis of sphingolipid metabolism inhibitors in diverse species of the filamentous fungus Fusarium.</title>
        <authorList>
            <person name="Kim H.S."/>
            <person name="Lohmar J.M."/>
            <person name="Busman M."/>
            <person name="Brown D.W."/>
            <person name="Naumann T.A."/>
            <person name="Divon H.H."/>
            <person name="Lysoe E."/>
            <person name="Uhlig S."/>
            <person name="Proctor R.H."/>
        </authorList>
    </citation>
    <scope>NUCLEOTIDE SEQUENCE</scope>
    <source>
        <strain evidence="1">NRRL 22465</strain>
    </source>
</reference>
<proteinExistence type="predicted"/>
<dbReference type="AlphaFoldDB" id="A0A8H4XK11"/>
<keyword evidence="2" id="KW-1185">Reference proteome</keyword>
<evidence type="ECO:0008006" key="3">
    <source>
        <dbReference type="Google" id="ProtNLM"/>
    </source>
</evidence>
<dbReference type="EMBL" id="JABEYC010000435">
    <property type="protein sequence ID" value="KAF4977464.1"/>
    <property type="molecule type" value="Genomic_DNA"/>
</dbReference>
<comment type="caution">
    <text evidence="1">The sequence shown here is derived from an EMBL/GenBank/DDBJ whole genome shotgun (WGS) entry which is preliminary data.</text>
</comment>